<evidence type="ECO:0000259" key="4">
    <source>
        <dbReference type="PROSITE" id="PS50181"/>
    </source>
</evidence>
<dbReference type="SMART" id="SM00256">
    <property type="entry name" value="FBOX"/>
    <property type="match status" value="1"/>
</dbReference>
<protein>
    <submittedName>
        <fullName evidence="5">WD40 repeat-like protein</fullName>
    </submittedName>
</protein>
<gene>
    <name evidence="5" type="ORF">BCR36DRAFT_366123</name>
</gene>
<dbReference type="InterPro" id="IPR036322">
    <property type="entry name" value="WD40_repeat_dom_sf"/>
</dbReference>
<organism evidence="5 6">
    <name type="scientific">Piromyces finnis</name>
    <dbReference type="NCBI Taxonomy" id="1754191"/>
    <lineage>
        <taxon>Eukaryota</taxon>
        <taxon>Fungi</taxon>
        <taxon>Fungi incertae sedis</taxon>
        <taxon>Chytridiomycota</taxon>
        <taxon>Chytridiomycota incertae sedis</taxon>
        <taxon>Neocallimastigomycetes</taxon>
        <taxon>Neocallimastigales</taxon>
        <taxon>Neocallimastigaceae</taxon>
        <taxon>Piromyces</taxon>
    </lineage>
</organism>
<dbReference type="STRING" id="1754191.A0A1Y1VNC2"/>
<reference evidence="5 6" key="2">
    <citation type="submission" date="2016-08" db="EMBL/GenBank/DDBJ databases">
        <title>Pervasive Adenine N6-methylation of Active Genes in Fungi.</title>
        <authorList>
            <consortium name="DOE Joint Genome Institute"/>
            <person name="Mondo S.J."/>
            <person name="Dannebaum R.O."/>
            <person name="Kuo R.C."/>
            <person name="Labutti K."/>
            <person name="Haridas S."/>
            <person name="Kuo A."/>
            <person name="Salamov A."/>
            <person name="Ahrendt S.R."/>
            <person name="Lipzen A."/>
            <person name="Sullivan W."/>
            <person name="Andreopoulos W.B."/>
            <person name="Clum A."/>
            <person name="Lindquist E."/>
            <person name="Daum C."/>
            <person name="Ramamoorthy G.K."/>
            <person name="Gryganskyi A."/>
            <person name="Culley D."/>
            <person name="Magnuson J.K."/>
            <person name="James T.Y."/>
            <person name="O'Malley M.A."/>
            <person name="Stajich J.E."/>
            <person name="Spatafora J.W."/>
            <person name="Visel A."/>
            <person name="Grigoriev I.V."/>
        </authorList>
    </citation>
    <scope>NUCLEOTIDE SEQUENCE [LARGE SCALE GENOMIC DNA]</scope>
    <source>
        <strain evidence="6">finn</strain>
    </source>
</reference>
<name>A0A1Y1VNC2_9FUNG</name>
<evidence type="ECO:0000313" key="6">
    <source>
        <dbReference type="Proteomes" id="UP000193719"/>
    </source>
</evidence>
<dbReference type="OrthoDB" id="3219396at2759"/>
<dbReference type="Pfam" id="PF00400">
    <property type="entry name" value="WD40"/>
    <property type="match status" value="2"/>
</dbReference>
<dbReference type="EMBL" id="MCFH01000002">
    <property type="protein sequence ID" value="ORX60121.1"/>
    <property type="molecule type" value="Genomic_DNA"/>
</dbReference>
<feature type="repeat" description="WD" evidence="3">
    <location>
        <begin position="231"/>
        <end position="270"/>
    </location>
</feature>
<evidence type="ECO:0000256" key="3">
    <source>
        <dbReference type="PROSITE-ProRule" id="PRU00221"/>
    </source>
</evidence>
<dbReference type="SUPFAM" id="SSF50978">
    <property type="entry name" value="WD40 repeat-like"/>
    <property type="match status" value="1"/>
</dbReference>
<sequence length="451" mass="53648">MDNTNKRSNLVVHNNSEIIKLILSFDKNERNEVYKELIKYCGSEDRKFIKNEIKQYRHKDVISLLPEELSLYILSLLDFRTLIIASMVNKKWNILCSNSELWKQHCHLFSYQLELEYNYFLKNNNYQNIFKMIYCRESNYKKKKFNKHSLNFHNGKIMGVYVSSNNQQLISLSFDRTIQIHDINTFKLIRQFETDTMKCSSLYNNELLVIGTFSRTCVLYNIKTDDPPKIFTGHINTVCAVNINNQYMISASLNKYIFVWDWKEEKRIKELKIPDEYYYNRNEQDDNALFINFSVTELKIKDQFIIAAIHNHILVWNIEKDFELYKIITLTDTIRSFDVCDTYIFASQIQSYSIIPILEEIEEDIIVYKNRSLNVIQKIVVDEKRIVFWYIETSQSSSGINPNRSFIKIINREDHKELFKCESPGINVLNINKNSIVYGDYYGSIIIYDFS</sequence>
<evidence type="ECO:0000256" key="2">
    <source>
        <dbReference type="ARBA" id="ARBA00022737"/>
    </source>
</evidence>
<dbReference type="PANTHER" id="PTHR44436:SF1">
    <property type="entry name" value="F-BOX_WD REPEAT-CONTAINING PROTEIN 2"/>
    <property type="match status" value="1"/>
</dbReference>
<feature type="domain" description="F-box" evidence="4">
    <location>
        <begin position="59"/>
        <end position="105"/>
    </location>
</feature>
<dbReference type="InterPro" id="IPR042627">
    <property type="entry name" value="FBXW2"/>
</dbReference>
<keyword evidence="1 3" id="KW-0853">WD repeat</keyword>
<dbReference type="PROSITE" id="PS50181">
    <property type="entry name" value="FBOX"/>
    <property type="match status" value="1"/>
</dbReference>
<proteinExistence type="predicted"/>
<dbReference type="SMART" id="SM00320">
    <property type="entry name" value="WD40"/>
    <property type="match status" value="3"/>
</dbReference>
<dbReference type="PANTHER" id="PTHR44436">
    <property type="entry name" value="F-BOX/WD REPEAT-CONTAINING PROTEIN 2"/>
    <property type="match status" value="1"/>
</dbReference>
<dbReference type="InterPro" id="IPR015943">
    <property type="entry name" value="WD40/YVTN_repeat-like_dom_sf"/>
</dbReference>
<dbReference type="Proteomes" id="UP000193719">
    <property type="component" value="Unassembled WGS sequence"/>
</dbReference>
<dbReference type="AlphaFoldDB" id="A0A1Y1VNC2"/>
<dbReference type="InterPro" id="IPR036047">
    <property type="entry name" value="F-box-like_dom_sf"/>
</dbReference>
<dbReference type="Gene3D" id="1.20.1280.50">
    <property type="match status" value="1"/>
</dbReference>
<dbReference type="InterPro" id="IPR001680">
    <property type="entry name" value="WD40_rpt"/>
</dbReference>
<reference evidence="5 6" key="1">
    <citation type="submission" date="2016-08" db="EMBL/GenBank/DDBJ databases">
        <title>Genomes of anaerobic fungi encode conserved fungal cellulosomes for biomass hydrolysis.</title>
        <authorList>
            <consortium name="DOE Joint Genome Institute"/>
            <person name="Haitjema C.H."/>
            <person name="Gilmore S.P."/>
            <person name="Henske J.K."/>
            <person name="Solomon K.V."/>
            <person name="De Groot R."/>
            <person name="Kuo A."/>
            <person name="Mondo S.J."/>
            <person name="Salamov A.A."/>
            <person name="Labutti K."/>
            <person name="Zhao Z."/>
            <person name="Chiniquy J."/>
            <person name="Barry K."/>
            <person name="Brewer H.M."/>
            <person name="Purvine S.O."/>
            <person name="Wright A.T."/>
            <person name="Boxma B."/>
            <person name="Van Alen T."/>
            <person name="Hackstein J.H."/>
            <person name="Baker S.E."/>
            <person name="Grigoriev I.V."/>
            <person name="O'Malley M.A."/>
        </authorList>
    </citation>
    <scope>NUCLEOTIDE SEQUENCE [LARGE SCALE GENOMIC DNA]</scope>
    <source>
        <strain evidence="6">finn</strain>
    </source>
</reference>
<keyword evidence="2" id="KW-0677">Repeat</keyword>
<keyword evidence="6" id="KW-1185">Reference proteome</keyword>
<dbReference type="SUPFAM" id="SSF81383">
    <property type="entry name" value="F-box domain"/>
    <property type="match status" value="1"/>
</dbReference>
<dbReference type="InterPro" id="IPR001810">
    <property type="entry name" value="F-box_dom"/>
</dbReference>
<accession>A0A1Y1VNC2</accession>
<dbReference type="Gene3D" id="2.130.10.10">
    <property type="entry name" value="YVTN repeat-like/Quinoprotein amine dehydrogenase"/>
    <property type="match status" value="1"/>
</dbReference>
<evidence type="ECO:0000313" key="5">
    <source>
        <dbReference type="EMBL" id="ORX60121.1"/>
    </source>
</evidence>
<dbReference type="PROSITE" id="PS50082">
    <property type="entry name" value="WD_REPEATS_2"/>
    <property type="match status" value="1"/>
</dbReference>
<evidence type="ECO:0000256" key="1">
    <source>
        <dbReference type="ARBA" id="ARBA00022574"/>
    </source>
</evidence>
<dbReference type="Pfam" id="PF12937">
    <property type="entry name" value="F-box-like"/>
    <property type="match status" value="1"/>
</dbReference>
<comment type="caution">
    <text evidence="5">The sequence shown here is derived from an EMBL/GenBank/DDBJ whole genome shotgun (WGS) entry which is preliminary data.</text>
</comment>